<dbReference type="EMBL" id="GBXM01101589">
    <property type="protein sequence ID" value="JAH06988.1"/>
    <property type="molecule type" value="Transcribed_RNA"/>
</dbReference>
<sequence>MSTQRGHNGRKLTWCLCCSSGLTSDILNTAPHRLVSRTEWTH</sequence>
<protein>
    <submittedName>
        <fullName evidence="1">Uncharacterized protein</fullName>
    </submittedName>
</protein>
<reference evidence="1" key="2">
    <citation type="journal article" date="2015" name="Fish Shellfish Immunol.">
        <title>Early steps in the European eel (Anguilla anguilla)-Vibrio vulnificus interaction in the gills: Role of the RtxA13 toxin.</title>
        <authorList>
            <person name="Callol A."/>
            <person name="Pajuelo D."/>
            <person name="Ebbesson L."/>
            <person name="Teles M."/>
            <person name="MacKenzie S."/>
            <person name="Amaro C."/>
        </authorList>
    </citation>
    <scope>NUCLEOTIDE SEQUENCE</scope>
</reference>
<dbReference type="AlphaFoldDB" id="A0A0E9PT01"/>
<accession>A0A0E9PT01</accession>
<organism evidence="1">
    <name type="scientific">Anguilla anguilla</name>
    <name type="common">European freshwater eel</name>
    <name type="synonym">Muraena anguilla</name>
    <dbReference type="NCBI Taxonomy" id="7936"/>
    <lineage>
        <taxon>Eukaryota</taxon>
        <taxon>Metazoa</taxon>
        <taxon>Chordata</taxon>
        <taxon>Craniata</taxon>
        <taxon>Vertebrata</taxon>
        <taxon>Euteleostomi</taxon>
        <taxon>Actinopterygii</taxon>
        <taxon>Neopterygii</taxon>
        <taxon>Teleostei</taxon>
        <taxon>Anguilliformes</taxon>
        <taxon>Anguillidae</taxon>
        <taxon>Anguilla</taxon>
    </lineage>
</organism>
<proteinExistence type="predicted"/>
<name>A0A0E9PT01_ANGAN</name>
<reference evidence="1" key="1">
    <citation type="submission" date="2014-11" db="EMBL/GenBank/DDBJ databases">
        <authorList>
            <person name="Amaro Gonzalez C."/>
        </authorList>
    </citation>
    <scope>NUCLEOTIDE SEQUENCE</scope>
</reference>
<evidence type="ECO:0000313" key="1">
    <source>
        <dbReference type="EMBL" id="JAH06988.1"/>
    </source>
</evidence>